<organism evidence="1 2">
    <name type="scientific">Ferrimonas pelagia</name>
    <dbReference type="NCBI Taxonomy" id="1177826"/>
    <lineage>
        <taxon>Bacteria</taxon>
        <taxon>Pseudomonadati</taxon>
        <taxon>Pseudomonadota</taxon>
        <taxon>Gammaproteobacteria</taxon>
        <taxon>Alteromonadales</taxon>
        <taxon>Ferrimonadaceae</taxon>
        <taxon>Ferrimonas</taxon>
    </lineage>
</organism>
<dbReference type="EMBL" id="BAABJZ010000023">
    <property type="protein sequence ID" value="GAA4883129.1"/>
    <property type="molecule type" value="Genomic_DNA"/>
</dbReference>
<reference evidence="2" key="1">
    <citation type="journal article" date="2019" name="Int. J. Syst. Evol. Microbiol.">
        <title>The Global Catalogue of Microorganisms (GCM) 10K type strain sequencing project: providing services to taxonomists for standard genome sequencing and annotation.</title>
        <authorList>
            <consortium name="The Broad Institute Genomics Platform"/>
            <consortium name="The Broad Institute Genome Sequencing Center for Infectious Disease"/>
            <person name="Wu L."/>
            <person name="Ma J."/>
        </authorList>
    </citation>
    <scope>NUCLEOTIDE SEQUENCE [LARGE SCALE GENOMIC DNA]</scope>
    <source>
        <strain evidence="2">JCM 18401</strain>
    </source>
</reference>
<evidence type="ECO:0000313" key="1">
    <source>
        <dbReference type="EMBL" id="GAA4883129.1"/>
    </source>
</evidence>
<evidence type="ECO:0008006" key="3">
    <source>
        <dbReference type="Google" id="ProtNLM"/>
    </source>
</evidence>
<gene>
    <name evidence="1" type="ORF">GCM10023333_16760</name>
</gene>
<dbReference type="Proteomes" id="UP001499988">
    <property type="component" value="Unassembled WGS sequence"/>
</dbReference>
<evidence type="ECO:0000313" key="2">
    <source>
        <dbReference type="Proteomes" id="UP001499988"/>
    </source>
</evidence>
<comment type="caution">
    <text evidence="1">The sequence shown here is derived from an EMBL/GenBank/DDBJ whole genome shotgun (WGS) entry which is preliminary data.</text>
</comment>
<protein>
    <recommendedName>
        <fullName evidence="3">ATP-grasp domain-containing protein</fullName>
    </recommendedName>
</protein>
<accession>A0ABP9EQJ9</accession>
<keyword evidence="2" id="KW-1185">Reference proteome</keyword>
<name>A0ABP9EQJ9_9GAMM</name>
<sequence>MAKPLTHRIVSKLARLHDFYPRNLRLSLSREPTIQVLVEDDSQFNFAFFHWLEATHPAIYRQLRFTLSDSRWAQRAGSDALLLPWLRDPVRERDLALYQRVVTIEQAYAAVGCGIVNPVRVLSNARKKVALDAARSLGIRCADIVLCGPETAFAALEQRLGLPFIVRDDATHARPMRLVRCQSDFDGIDWQGFRQPAACEYIDTRGSDGCFRKYRYVLVGERGVPHHLIVSNDWCIRAQSRLHHEEYVAEEARYLQLDAEPHHRVLNRLRKKLELDLVAFDYGLDPQGQLVLWEPNPFPYLWDQRKDQVSRLQGQRAQAYRIFQLMLELCLQKGGLRIEPRTGQLQRLDGEGQLERA</sequence>
<dbReference type="RefSeq" id="WP_345334904.1">
    <property type="nucleotide sequence ID" value="NZ_BAABJZ010000023.1"/>
</dbReference>
<proteinExistence type="predicted"/>